<protein>
    <recommendedName>
        <fullName evidence="3">DnaA-binding chromosome replication initiation factor</fullName>
    </recommendedName>
</protein>
<sequence length="180" mass="21104">MQEFMKWTLDAIRSEGLLLSWMEEKRVEWANLLAPRLKYLLNGRTFIVFTDDDREWFETYLLKKINSVNSARPLLPFISLKSIYPSLDDISSKEQIMLLEDMLSIVFPNGYVYFYIGKSSDKKSQIAKLNDDSYMWLFDEQVQNSFYLSSSDDKLDTKLISLYNLLDKSIDATLFAELSL</sequence>
<dbReference type="RefSeq" id="WP_069632579.1">
    <property type="nucleotide sequence ID" value="NZ_CP012548.1"/>
</dbReference>
<accession>A0AAX0LCM9</accession>
<reference evidence="1 2" key="1">
    <citation type="submission" date="2016-08" db="EMBL/GenBank/DDBJ databases">
        <title>Campylobacter species from sea mammals.</title>
        <authorList>
            <person name="Gilbert M.J."/>
            <person name="Byrne B.A."/>
            <person name="Zomer A.L."/>
            <person name="Wagenaar J.A."/>
        </authorList>
    </citation>
    <scope>NUCLEOTIDE SEQUENCE [LARGE SCALE GENOMIC DNA]</scope>
    <source>
        <strain evidence="1 2">1105248</strain>
    </source>
</reference>
<proteinExistence type="predicted"/>
<evidence type="ECO:0000313" key="1">
    <source>
        <dbReference type="EMBL" id="OPA81814.1"/>
    </source>
</evidence>
<organism evidence="1 2">
    <name type="scientific">Campylobacter pinnipediorum subsp. pinnipediorum</name>
    <dbReference type="NCBI Taxonomy" id="1660067"/>
    <lineage>
        <taxon>Bacteria</taxon>
        <taxon>Pseudomonadati</taxon>
        <taxon>Campylobacterota</taxon>
        <taxon>Epsilonproteobacteria</taxon>
        <taxon>Campylobacterales</taxon>
        <taxon>Campylobacteraceae</taxon>
        <taxon>Campylobacter</taxon>
    </lineage>
</organism>
<dbReference type="InterPro" id="IPR038381">
    <property type="entry name" value="HobA_sf"/>
</dbReference>
<dbReference type="Proteomes" id="UP000189728">
    <property type="component" value="Unassembled WGS sequence"/>
</dbReference>
<evidence type="ECO:0000313" key="2">
    <source>
        <dbReference type="Proteomes" id="UP000189728"/>
    </source>
</evidence>
<dbReference type="Gene3D" id="3.40.50.11670">
    <property type="entry name" value="DNA replication regulator HobA"/>
    <property type="match status" value="1"/>
</dbReference>
<name>A0AAX0LCM9_9BACT</name>
<dbReference type="EMBL" id="MCRK01000012">
    <property type="protein sequence ID" value="OPA81814.1"/>
    <property type="molecule type" value="Genomic_DNA"/>
</dbReference>
<dbReference type="Pfam" id="PF12163">
    <property type="entry name" value="HobA"/>
    <property type="match status" value="1"/>
</dbReference>
<dbReference type="AlphaFoldDB" id="A0AAX0LCM9"/>
<comment type="caution">
    <text evidence="1">The sequence shown here is derived from an EMBL/GenBank/DDBJ whole genome shotgun (WGS) entry which is preliminary data.</text>
</comment>
<gene>
    <name evidence="1" type="ORF">BFG04_01345</name>
</gene>
<dbReference type="InterPro" id="IPR021011">
    <property type="entry name" value="HobA"/>
</dbReference>
<evidence type="ECO:0008006" key="3">
    <source>
        <dbReference type="Google" id="ProtNLM"/>
    </source>
</evidence>